<proteinExistence type="predicted"/>
<feature type="chain" id="PRO_5046685579" description="PepSY domain-containing protein" evidence="1">
    <location>
        <begin position="23"/>
        <end position="95"/>
    </location>
</feature>
<accession>A0A1H0TCR9</accession>
<evidence type="ECO:0000313" key="2">
    <source>
        <dbReference type="EMBL" id="SDP51807.1"/>
    </source>
</evidence>
<dbReference type="Proteomes" id="UP000198795">
    <property type="component" value="Unassembled WGS sequence"/>
</dbReference>
<evidence type="ECO:0008006" key="4">
    <source>
        <dbReference type="Google" id="ProtNLM"/>
    </source>
</evidence>
<dbReference type="EMBL" id="FNJC01000004">
    <property type="protein sequence ID" value="SDP51807.1"/>
    <property type="molecule type" value="Genomic_DNA"/>
</dbReference>
<reference evidence="2 3" key="1">
    <citation type="submission" date="2016-10" db="EMBL/GenBank/DDBJ databases">
        <authorList>
            <person name="Varghese N."/>
            <person name="Submissions S."/>
        </authorList>
    </citation>
    <scope>NUCLEOTIDE SEQUENCE [LARGE SCALE GENOMIC DNA]</scope>
    <source>
        <strain evidence="2 3">CGMCC 1.6497</strain>
    </source>
</reference>
<evidence type="ECO:0000313" key="3">
    <source>
        <dbReference type="Proteomes" id="UP000198795"/>
    </source>
</evidence>
<sequence>MKLMTGVAMFALMAAYATNASAADLGGDCCADLEERVAELEATTARKGNRKVSLEVYGQVTTAVMWWDDGFEDNVYVVDPQTSNTRFGFRGKAAI</sequence>
<keyword evidence="3" id="KW-1185">Reference proteome</keyword>
<protein>
    <recommendedName>
        <fullName evidence="4">PepSY domain-containing protein</fullName>
    </recommendedName>
</protein>
<comment type="caution">
    <text evidence="2">The sequence shown here is derived from an EMBL/GenBank/DDBJ whole genome shotgun (WGS) entry which is preliminary data.</text>
</comment>
<keyword evidence="1" id="KW-0732">Signal</keyword>
<organism evidence="2 3">
    <name type="scientific">Filomicrobium insigne</name>
    <dbReference type="NCBI Taxonomy" id="418854"/>
    <lineage>
        <taxon>Bacteria</taxon>
        <taxon>Pseudomonadati</taxon>
        <taxon>Pseudomonadota</taxon>
        <taxon>Alphaproteobacteria</taxon>
        <taxon>Hyphomicrobiales</taxon>
        <taxon>Hyphomicrobiaceae</taxon>
        <taxon>Filomicrobium</taxon>
    </lineage>
</organism>
<feature type="non-terminal residue" evidence="2">
    <location>
        <position position="95"/>
    </location>
</feature>
<gene>
    <name evidence="2" type="ORF">SAMN04488061_3266</name>
</gene>
<feature type="signal peptide" evidence="1">
    <location>
        <begin position="1"/>
        <end position="22"/>
    </location>
</feature>
<evidence type="ECO:0000256" key="1">
    <source>
        <dbReference type="SAM" id="SignalP"/>
    </source>
</evidence>
<name>A0A1H0TCR9_9HYPH</name>